<name>A0A4Q0VEG9_CLOTA</name>
<evidence type="ECO:0000313" key="5">
    <source>
        <dbReference type="Proteomes" id="UP000290921"/>
    </source>
</evidence>
<dbReference type="InterPro" id="IPR025857">
    <property type="entry name" value="MacB_PCD"/>
</dbReference>
<organism evidence="4 5">
    <name type="scientific">Clostridium tetani</name>
    <dbReference type="NCBI Taxonomy" id="1513"/>
    <lineage>
        <taxon>Bacteria</taxon>
        <taxon>Bacillati</taxon>
        <taxon>Bacillota</taxon>
        <taxon>Clostridia</taxon>
        <taxon>Eubacteriales</taxon>
        <taxon>Clostridiaceae</taxon>
        <taxon>Clostridium</taxon>
    </lineage>
</organism>
<dbReference type="Pfam" id="PF12704">
    <property type="entry name" value="MacB_PCD"/>
    <property type="match status" value="1"/>
</dbReference>
<dbReference type="EMBL" id="QMAP01000002">
    <property type="protein sequence ID" value="RXI49918.1"/>
    <property type="molecule type" value="Genomic_DNA"/>
</dbReference>
<protein>
    <recommendedName>
        <fullName evidence="2">MacB-like periplasmic core domain-containing protein</fullName>
    </recommendedName>
</protein>
<dbReference type="Proteomes" id="UP001321763">
    <property type="component" value="Chromosome"/>
</dbReference>
<proteinExistence type="predicted"/>
<reference evidence="3 6" key="2">
    <citation type="submission" date="2022-09" db="EMBL/GenBank/DDBJ databases">
        <title>complete genome sequences of Clostridium tetani str. KHSU-234311-028 isolated from soil.</title>
        <authorList>
            <person name="Sekizuka T."/>
            <person name="Shitada C."/>
            <person name="Takahashi M."/>
            <person name="Kuroda M."/>
        </authorList>
    </citation>
    <scope>NUCLEOTIDE SEQUENCE [LARGE SCALE GENOMIC DNA]</scope>
    <source>
        <strain evidence="3 6">KHSU-234311-028</strain>
    </source>
</reference>
<sequence>MLINMLQNYKKNLFSVILLIIGYFIGILSLSIGTSVIKDVREYSLDSTSGNVKNSVISRINTNNISDLSYNNIYKILTFMSKDVEVQLLNFGNIPINNNENYTVQLVTIINAKKSDWNIPIIKGRYFSNLECNSNERVAIIGKELEKEIFPSGIKKDSAINIYGEEYKVIGISGRKTRKTQWDRILYIPFKSLPKKIKENFIVTHDLNVASYCERVVNVIDGEITKIKDKTIESCSEPKL</sequence>
<gene>
    <name evidence="4" type="ORF">DP130_02720</name>
    <name evidence="3" type="ORF">K234311028_18050</name>
</gene>
<evidence type="ECO:0000313" key="4">
    <source>
        <dbReference type="EMBL" id="RXI49918.1"/>
    </source>
</evidence>
<accession>A0A4Q0VEG9</accession>
<evidence type="ECO:0000313" key="3">
    <source>
        <dbReference type="EMBL" id="BDR81559.1"/>
    </source>
</evidence>
<feature type="transmembrane region" description="Helical" evidence="1">
    <location>
        <begin position="12"/>
        <end position="32"/>
    </location>
</feature>
<dbReference type="RefSeq" id="WP_129029833.1">
    <property type="nucleotide sequence ID" value="NZ_AP026806.1"/>
</dbReference>
<dbReference type="AlphaFoldDB" id="A0A4Q0VEG9"/>
<reference evidence="4 5" key="1">
    <citation type="submission" date="2018-06" db="EMBL/GenBank/DDBJ databases">
        <title>Genome conservation of Clostridium tetani.</title>
        <authorList>
            <person name="Bruggemann H."/>
            <person name="Popoff M.R."/>
        </authorList>
    </citation>
    <scope>NUCLEOTIDE SEQUENCE [LARGE SCALE GENOMIC DNA]</scope>
    <source>
        <strain evidence="4 5">2017.061</strain>
    </source>
</reference>
<dbReference type="EMBL" id="AP026818">
    <property type="protein sequence ID" value="BDR81559.1"/>
    <property type="molecule type" value="Genomic_DNA"/>
</dbReference>
<evidence type="ECO:0000259" key="2">
    <source>
        <dbReference type="Pfam" id="PF12704"/>
    </source>
</evidence>
<feature type="domain" description="MacB-like periplasmic core" evidence="2">
    <location>
        <begin position="17"/>
        <end position="197"/>
    </location>
</feature>
<dbReference type="Proteomes" id="UP000290921">
    <property type="component" value="Unassembled WGS sequence"/>
</dbReference>
<evidence type="ECO:0000313" key="6">
    <source>
        <dbReference type="Proteomes" id="UP001321763"/>
    </source>
</evidence>
<evidence type="ECO:0000256" key="1">
    <source>
        <dbReference type="SAM" id="Phobius"/>
    </source>
</evidence>
<keyword evidence="1" id="KW-0472">Membrane</keyword>
<keyword evidence="1" id="KW-1133">Transmembrane helix</keyword>
<keyword evidence="1" id="KW-0812">Transmembrane</keyword>